<protein>
    <submittedName>
        <fullName evidence="1">Uncharacterized protein</fullName>
    </submittedName>
</protein>
<organism evidence="1">
    <name type="scientific">Cacopsylla melanoneura</name>
    <dbReference type="NCBI Taxonomy" id="428564"/>
    <lineage>
        <taxon>Eukaryota</taxon>
        <taxon>Metazoa</taxon>
        <taxon>Ecdysozoa</taxon>
        <taxon>Arthropoda</taxon>
        <taxon>Hexapoda</taxon>
        <taxon>Insecta</taxon>
        <taxon>Pterygota</taxon>
        <taxon>Neoptera</taxon>
        <taxon>Paraneoptera</taxon>
        <taxon>Hemiptera</taxon>
        <taxon>Sternorrhyncha</taxon>
        <taxon>Psylloidea</taxon>
        <taxon>Psyllidae</taxon>
        <taxon>Psyllinae</taxon>
        <taxon>Cacopsylla</taxon>
    </lineage>
</organism>
<reference evidence="1" key="1">
    <citation type="submission" date="2021-05" db="EMBL/GenBank/DDBJ databases">
        <authorList>
            <person name="Alioto T."/>
            <person name="Alioto T."/>
            <person name="Gomez Garrido J."/>
        </authorList>
    </citation>
    <scope>NUCLEOTIDE SEQUENCE</scope>
</reference>
<dbReference type="EMBL" id="HBUF01264709">
    <property type="protein sequence ID" value="CAG6683839.1"/>
    <property type="molecule type" value="Transcribed_RNA"/>
</dbReference>
<evidence type="ECO:0000313" key="1">
    <source>
        <dbReference type="EMBL" id="CAG6683839.1"/>
    </source>
</evidence>
<sequence>MYTSYCMLSVVLQCLFLTPNSFLRRVYFEQIVQCTLRIVCMSVLSVVLQCLLLTPNSFLHRVYFDQIVQCTYTSYCMYVVQPMFAQDSAASANAAAILKDILKLGAF</sequence>
<dbReference type="AlphaFoldDB" id="A0A8D8X6P9"/>
<proteinExistence type="predicted"/>
<name>A0A8D8X6P9_9HEMI</name>
<accession>A0A8D8X6P9</accession>